<evidence type="ECO:0000256" key="2">
    <source>
        <dbReference type="SAM" id="Phobius"/>
    </source>
</evidence>
<dbReference type="EMBL" id="QPFP01000006">
    <property type="protein sequence ID" value="TEB35907.1"/>
    <property type="molecule type" value="Genomic_DNA"/>
</dbReference>
<accession>A0A4Y7TNW9</accession>
<dbReference type="PANTHER" id="PTHR34391:SF1">
    <property type="entry name" value="UPF0658 GOLGI APPARATUS MEMBRANE PROTEIN C1952.10C-RELATED"/>
    <property type="match status" value="1"/>
</dbReference>
<feature type="region of interest" description="Disordered" evidence="1">
    <location>
        <begin position="335"/>
        <end position="369"/>
    </location>
</feature>
<feature type="transmembrane region" description="Helical" evidence="2">
    <location>
        <begin position="245"/>
        <end position="264"/>
    </location>
</feature>
<dbReference type="Proteomes" id="UP000298030">
    <property type="component" value="Unassembled WGS sequence"/>
</dbReference>
<gene>
    <name evidence="3" type="ORF">FA13DRAFT_1204002</name>
</gene>
<feature type="transmembrane region" description="Helical" evidence="2">
    <location>
        <begin position="186"/>
        <end position="211"/>
    </location>
</feature>
<feature type="transmembrane region" description="Helical" evidence="2">
    <location>
        <begin position="14"/>
        <end position="35"/>
    </location>
</feature>
<feature type="transmembrane region" description="Helical" evidence="2">
    <location>
        <begin position="217"/>
        <end position="238"/>
    </location>
</feature>
<dbReference type="InterPro" id="IPR040410">
    <property type="entry name" value="UPF0658_Golgi"/>
</dbReference>
<organism evidence="3 4">
    <name type="scientific">Coprinellus micaceus</name>
    <name type="common">Glistening ink-cap mushroom</name>
    <name type="synonym">Coprinus micaceus</name>
    <dbReference type="NCBI Taxonomy" id="71717"/>
    <lineage>
        <taxon>Eukaryota</taxon>
        <taxon>Fungi</taxon>
        <taxon>Dikarya</taxon>
        <taxon>Basidiomycota</taxon>
        <taxon>Agaricomycotina</taxon>
        <taxon>Agaricomycetes</taxon>
        <taxon>Agaricomycetidae</taxon>
        <taxon>Agaricales</taxon>
        <taxon>Agaricineae</taxon>
        <taxon>Psathyrellaceae</taxon>
        <taxon>Coprinellus</taxon>
    </lineage>
</organism>
<keyword evidence="2" id="KW-0472">Membrane</keyword>
<feature type="transmembrane region" description="Helical" evidence="2">
    <location>
        <begin position="137"/>
        <end position="156"/>
    </location>
</feature>
<proteinExistence type="predicted"/>
<feature type="transmembrane region" description="Helical" evidence="2">
    <location>
        <begin position="301"/>
        <end position="324"/>
    </location>
</feature>
<evidence type="ECO:0000256" key="1">
    <source>
        <dbReference type="SAM" id="MobiDB-lite"/>
    </source>
</evidence>
<dbReference type="PANTHER" id="PTHR34391">
    <property type="entry name" value="UPF0658 GOLGI APPARATUS MEMBRANE PROTEIN C1952.10C-RELATED"/>
    <property type="match status" value="1"/>
</dbReference>
<reference evidence="3 4" key="1">
    <citation type="journal article" date="2019" name="Nat. Ecol. Evol.">
        <title>Megaphylogeny resolves global patterns of mushroom evolution.</title>
        <authorList>
            <person name="Varga T."/>
            <person name="Krizsan K."/>
            <person name="Foldi C."/>
            <person name="Dima B."/>
            <person name="Sanchez-Garcia M."/>
            <person name="Sanchez-Ramirez S."/>
            <person name="Szollosi G.J."/>
            <person name="Szarkandi J.G."/>
            <person name="Papp V."/>
            <person name="Albert L."/>
            <person name="Andreopoulos W."/>
            <person name="Angelini C."/>
            <person name="Antonin V."/>
            <person name="Barry K.W."/>
            <person name="Bougher N.L."/>
            <person name="Buchanan P."/>
            <person name="Buyck B."/>
            <person name="Bense V."/>
            <person name="Catcheside P."/>
            <person name="Chovatia M."/>
            <person name="Cooper J."/>
            <person name="Damon W."/>
            <person name="Desjardin D."/>
            <person name="Finy P."/>
            <person name="Geml J."/>
            <person name="Haridas S."/>
            <person name="Hughes K."/>
            <person name="Justo A."/>
            <person name="Karasinski D."/>
            <person name="Kautmanova I."/>
            <person name="Kiss B."/>
            <person name="Kocsube S."/>
            <person name="Kotiranta H."/>
            <person name="LaButti K.M."/>
            <person name="Lechner B.E."/>
            <person name="Liimatainen K."/>
            <person name="Lipzen A."/>
            <person name="Lukacs Z."/>
            <person name="Mihaltcheva S."/>
            <person name="Morgado L.N."/>
            <person name="Niskanen T."/>
            <person name="Noordeloos M.E."/>
            <person name="Ohm R.A."/>
            <person name="Ortiz-Santana B."/>
            <person name="Ovrebo C."/>
            <person name="Racz N."/>
            <person name="Riley R."/>
            <person name="Savchenko A."/>
            <person name="Shiryaev A."/>
            <person name="Soop K."/>
            <person name="Spirin V."/>
            <person name="Szebenyi C."/>
            <person name="Tomsovsky M."/>
            <person name="Tulloss R.E."/>
            <person name="Uehling J."/>
            <person name="Grigoriev I.V."/>
            <person name="Vagvolgyi C."/>
            <person name="Papp T."/>
            <person name="Martin F.M."/>
            <person name="Miettinen O."/>
            <person name="Hibbett D.S."/>
            <person name="Nagy L.G."/>
        </authorList>
    </citation>
    <scope>NUCLEOTIDE SEQUENCE [LARGE SCALE GENOMIC DNA]</scope>
    <source>
        <strain evidence="3 4">FP101781</strain>
    </source>
</reference>
<comment type="caution">
    <text evidence="3">The sequence shown here is derived from an EMBL/GenBank/DDBJ whole genome shotgun (WGS) entry which is preliminary data.</text>
</comment>
<dbReference type="AlphaFoldDB" id="A0A4Y7TNW9"/>
<feature type="transmembrane region" description="Helical" evidence="2">
    <location>
        <begin position="55"/>
        <end position="74"/>
    </location>
</feature>
<dbReference type="GO" id="GO:0005794">
    <property type="term" value="C:Golgi apparatus"/>
    <property type="evidence" value="ECO:0007669"/>
    <property type="project" value="TreeGrafter"/>
</dbReference>
<protein>
    <submittedName>
        <fullName evidence="3">Uncharacterized protein</fullName>
    </submittedName>
</protein>
<dbReference type="OrthoDB" id="2448307at2759"/>
<feature type="transmembrane region" description="Helical" evidence="2">
    <location>
        <begin position="79"/>
        <end position="100"/>
    </location>
</feature>
<keyword evidence="2" id="KW-1133">Transmembrane helix</keyword>
<keyword evidence="2" id="KW-0812">Transmembrane</keyword>
<sequence length="369" mass="41372">MALEPFLGTGAQKAFFFTVIIQAIVVLTMVGITYGMVAGEDLFDTSVRYKTLPCYLALFALAEIFEVFMVFDALRLRNIIQLFGVTSFHLALMVIGAIQVPQTRDALVSRSAAECARRFDWIECDGPGTLFWRVRPFLIVAPVIIGVSLLILGWYLKELYSEFGWAIFHVVGANPRMKTMYQYYQIMICLLKFDFFFFTGVTMQLLILVLKSSSAEFGITVAAIPIVLILLVLCGLAVQREIKWIMSISLVMMLASLSYLRIYAHGVARGQLTSYFIPVYKLVRFYQPQNAELYSTTRASLTIFTIVAFLLLFTSFGIGLRCFFDFDKGLAPSKIHSAPTKRPPLQSKESSGLKPDTSGIPLGPRISIE</sequence>
<evidence type="ECO:0000313" key="4">
    <source>
        <dbReference type="Proteomes" id="UP000298030"/>
    </source>
</evidence>
<keyword evidence="4" id="KW-1185">Reference proteome</keyword>
<evidence type="ECO:0000313" key="3">
    <source>
        <dbReference type="EMBL" id="TEB35907.1"/>
    </source>
</evidence>
<name>A0A4Y7TNW9_COPMI</name>